<dbReference type="Gene3D" id="1.20.272.10">
    <property type="match status" value="1"/>
</dbReference>
<dbReference type="SUPFAM" id="SSF52540">
    <property type="entry name" value="P-loop containing nucleoside triphosphate hydrolases"/>
    <property type="match status" value="1"/>
</dbReference>
<dbReference type="GO" id="GO:0005634">
    <property type="term" value="C:nucleus"/>
    <property type="evidence" value="ECO:0007669"/>
    <property type="project" value="UniProtKB-SubCell"/>
</dbReference>
<reference evidence="14 15" key="1">
    <citation type="submission" date="2016-02" db="EMBL/GenBank/DDBJ databases">
        <title>Complete genome sequence and transcriptome regulation of the pentose utilising yeast Sugiyamaella lignohabitans.</title>
        <authorList>
            <person name="Bellasio M."/>
            <person name="Peymann A."/>
            <person name="Valli M."/>
            <person name="Sipitzky M."/>
            <person name="Graf A."/>
            <person name="Sauer M."/>
            <person name="Marx H."/>
            <person name="Mattanovich D."/>
        </authorList>
    </citation>
    <scope>NUCLEOTIDE SEQUENCE [LARGE SCALE GENOMIC DNA]</scope>
    <source>
        <strain evidence="14 15">CBS 10342</strain>
    </source>
</reference>
<evidence type="ECO:0000256" key="3">
    <source>
        <dbReference type="ARBA" id="ARBA00020401"/>
    </source>
</evidence>
<dbReference type="Pfam" id="PF25361">
    <property type="entry name" value="AAA_lid_RFC1"/>
    <property type="match status" value="1"/>
</dbReference>
<dbReference type="SUPFAM" id="SSF52113">
    <property type="entry name" value="BRCT domain"/>
    <property type="match status" value="1"/>
</dbReference>
<evidence type="ECO:0000256" key="12">
    <source>
        <dbReference type="SAM" id="MobiDB-lite"/>
    </source>
</evidence>
<dbReference type="GeneID" id="30035713"/>
<evidence type="ECO:0000256" key="6">
    <source>
        <dbReference type="ARBA" id="ARBA00022741"/>
    </source>
</evidence>
<dbReference type="Proteomes" id="UP000189580">
    <property type="component" value="Chromosome b"/>
</dbReference>
<feature type="compositionally biased region" description="Low complexity" evidence="12">
    <location>
        <begin position="286"/>
        <end position="297"/>
    </location>
</feature>
<dbReference type="FunFam" id="3.40.50.10190:FF:000001">
    <property type="entry name" value="Replication factor C subunit 1"/>
    <property type="match status" value="1"/>
</dbReference>
<dbReference type="InterPro" id="IPR001357">
    <property type="entry name" value="BRCT_dom"/>
</dbReference>
<dbReference type="PIRSF" id="PIRSF036578">
    <property type="entry name" value="RFC1"/>
    <property type="match status" value="1"/>
</dbReference>
<dbReference type="PROSITE" id="PS50172">
    <property type="entry name" value="BRCT"/>
    <property type="match status" value="1"/>
</dbReference>
<feature type="compositionally biased region" description="Polar residues" evidence="12">
    <location>
        <begin position="310"/>
        <end position="320"/>
    </location>
</feature>
<proteinExistence type="inferred from homology"/>
<keyword evidence="8" id="KW-0238">DNA-binding</keyword>
<dbReference type="Pfam" id="PF08519">
    <property type="entry name" value="RFC1"/>
    <property type="match status" value="1"/>
</dbReference>
<feature type="compositionally biased region" description="Acidic residues" evidence="12">
    <location>
        <begin position="56"/>
        <end position="67"/>
    </location>
</feature>
<dbReference type="InterPro" id="IPR003593">
    <property type="entry name" value="AAA+_ATPase"/>
</dbReference>
<dbReference type="GO" id="GO:1902983">
    <property type="term" value="P:DNA strand elongation involved in mitotic DNA replication"/>
    <property type="evidence" value="ECO:0007669"/>
    <property type="project" value="EnsemblFungi"/>
</dbReference>
<dbReference type="InterPro" id="IPR003959">
    <property type="entry name" value="ATPase_AAA_core"/>
</dbReference>
<dbReference type="RefSeq" id="XP_018738493.1">
    <property type="nucleotide sequence ID" value="XM_018880699.1"/>
</dbReference>
<dbReference type="FunFam" id="1.10.8.60:FF:000021">
    <property type="entry name" value="Replication factor C subunit 1"/>
    <property type="match status" value="1"/>
</dbReference>
<dbReference type="GO" id="GO:0003677">
    <property type="term" value="F:DNA binding"/>
    <property type="evidence" value="ECO:0007669"/>
    <property type="project" value="UniProtKB-KW"/>
</dbReference>
<sequence>MIEEDDDDDEIAVVEPPKTKRKTAAQKTEELEDVNVSEYFAGSRGRRSRTKKEDYITIDDDDDDTEILELLSQKESKPKLPSQPAKQEGSRPETKSPRKASKKSSSPAQPAVEQKNAGFTLSANEILAQIPDAILPEVDSTQKVNFYAKKAQAPQSSGELPEIAEAADNCLAGLTFVFTGIMPNLSREQGQDLVKKYGGKVTTAPSRNTSCVVLGAEAGPKKIQKIIDLKIKAIDEQGFLELLAKMPANGGSGEAAQKAMEKKRQEKLKIEKEVERMSAEMAQKDSSSARAANRTNSGLANHKEAKPLTQPLQAESSSVMTEDEKLWTSKYAPNNLNQICGNKAAIDKLAKWLQNWRRNAQNNFKGNFMDPNTFRAAILHGPPGIGKTTTAHLVAQLQGFDVIENNASDTRSKSLLQNQVSRTLGNTSLLGTFARRGEVTNKSKKEVCLIMDEVDGMSAGDRGGVGAMAALCRTTNIPIILICNERSLPKMRPFDKVTYDIAFRRPDASAIAPRILAIAAREGLKLDEGVVRQLVESTRSDIRQIINLLSTYSTTNKNMDYDTSKTISKQWEKRVVLKPFDIVGKFLSAATFAPSNNISLNDKIELYFNDHDFAPLMVQENYLNSVPSKSQSTPGGALALIAEAAESISDGDLVDRMIHGSQQQWSLMPLHGALSCVRPSYFAAGQATGRFNFAGFLGNNSKAGKYNRLLQELQSHARLKLWGDKLEMRMQYLPFLTYKLIQPLQESGADGIADVIATLDEYYLTKEDWDVIMELGVGPLSSEPKAKALPTTVKSGFTRKYNAMDHPMPYMKSAGMTAAEARVIPKLEKPDFEDVIEEDIEAPEEDEKPLDDSEELAKNKYINIPKSKGKAAKGKSKASTKAPAKSRAKK</sequence>
<dbReference type="InterPro" id="IPR013725">
    <property type="entry name" value="DNA_replication_fac_RFC1_C"/>
</dbReference>
<evidence type="ECO:0000256" key="1">
    <source>
        <dbReference type="ARBA" id="ARBA00004123"/>
    </source>
</evidence>
<dbReference type="KEGG" id="slb:AWJ20_3667"/>
<evidence type="ECO:0000256" key="11">
    <source>
        <dbReference type="SAM" id="Coils"/>
    </source>
</evidence>
<dbReference type="GO" id="GO:0016887">
    <property type="term" value="F:ATP hydrolysis activity"/>
    <property type="evidence" value="ECO:0007669"/>
    <property type="project" value="InterPro"/>
</dbReference>
<feature type="domain" description="BRCT" evidence="13">
    <location>
        <begin position="166"/>
        <end position="245"/>
    </location>
</feature>
<feature type="region of interest" description="Disordered" evidence="12">
    <location>
        <begin position="1"/>
        <end position="29"/>
    </location>
</feature>
<dbReference type="EMBL" id="CP014503">
    <property type="protein sequence ID" value="ANB16016.1"/>
    <property type="molecule type" value="Genomic_DNA"/>
</dbReference>
<keyword evidence="6 10" id="KW-0547">Nucleotide-binding</keyword>
<evidence type="ECO:0000313" key="15">
    <source>
        <dbReference type="Proteomes" id="UP000189580"/>
    </source>
</evidence>
<organism evidence="14 15">
    <name type="scientific">Sugiyamaella lignohabitans</name>
    <dbReference type="NCBI Taxonomy" id="796027"/>
    <lineage>
        <taxon>Eukaryota</taxon>
        <taxon>Fungi</taxon>
        <taxon>Dikarya</taxon>
        <taxon>Ascomycota</taxon>
        <taxon>Saccharomycotina</taxon>
        <taxon>Dipodascomycetes</taxon>
        <taxon>Dipodascales</taxon>
        <taxon>Trichomonascaceae</taxon>
        <taxon>Sugiyamaella</taxon>
    </lineage>
</organism>
<dbReference type="OrthoDB" id="446168at2759"/>
<gene>
    <name evidence="14" type="primary">RFC1</name>
    <name evidence="14" type="ORF">AWJ20_3667</name>
</gene>
<dbReference type="SUPFAM" id="SSF48019">
    <property type="entry name" value="post-AAA+ oligomerization domain-like"/>
    <property type="match status" value="1"/>
</dbReference>
<dbReference type="GO" id="GO:0005663">
    <property type="term" value="C:DNA replication factor C complex"/>
    <property type="evidence" value="ECO:0007669"/>
    <property type="project" value="EnsemblFungi"/>
</dbReference>
<dbReference type="Pfam" id="PF00533">
    <property type="entry name" value="BRCT"/>
    <property type="match status" value="1"/>
</dbReference>
<dbReference type="GO" id="GO:0006272">
    <property type="term" value="P:leading strand elongation"/>
    <property type="evidence" value="ECO:0007669"/>
    <property type="project" value="EnsemblFungi"/>
</dbReference>
<dbReference type="SMART" id="SM00382">
    <property type="entry name" value="AAA"/>
    <property type="match status" value="1"/>
</dbReference>
<evidence type="ECO:0000256" key="5">
    <source>
        <dbReference type="ARBA" id="ARBA00022705"/>
    </source>
</evidence>
<dbReference type="GO" id="GO:0070914">
    <property type="term" value="P:UV-damage excision repair"/>
    <property type="evidence" value="ECO:0007669"/>
    <property type="project" value="EnsemblFungi"/>
</dbReference>
<evidence type="ECO:0000256" key="8">
    <source>
        <dbReference type="ARBA" id="ARBA00023125"/>
    </source>
</evidence>
<dbReference type="Gene3D" id="1.10.8.60">
    <property type="match status" value="1"/>
</dbReference>
<evidence type="ECO:0000256" key="7">
    <source>
        <dbReference type="ARBA" id="ARBA00022840"/>
    </source>
</evidence>
<dbReference type="PANTHER" id="PTHR23389">
    <property type="entry name" value="CHROMOSOME TRANSMISSION FIDELITY FACTOR 18"/>
    <property type="match status" value="1"/>
</dbReference>
<evidence type="ECO:0000256" key="9">
    <source>
        <dbReference type="ARBA" id="ARBA00023242"/>
    </source>
</evidence>
<keyword evidence="4" id="KW-0597">Phosphoprotein</keyword>
<dbReference type="InterPro" id="IPR047854">
    <property type="entry name" value="RFC_lid"/>
</dbReference>
<feature type="region of interest" description="Disordered" evidence="12">
    <location>
        <begin position="280"/>
        <end position="320"/>
    </location>
</feature>
<dbReference type="Pfam" id="PF00004">
    <property type="entry name" value="AAA"/>
    <property type="match status" value="1"/>
</dbReference>
<name>A0A170QZK8_9ASCO</name>
<dbReference type="InterPro" id="IPR036420">
    <property type="entry name" value="BRCT_dom_sf"/>
</dbReference>
<comment type="similarity">
    <text evidence="2 10">Belongs to the activator 1 large subunit family.</text>
</comment>
<feature type="compositionally biased region" description="Acidic residues" evidence="12">
    <location>
        <begin position="1"/>
        <end position="12"/>
    </location>
</feature>
<dbReference type="CDD" id="cd18140">
    <property type="entry name" value="HLD_clamp_RFC"/>
    <property type="match status" value="1"/>
</dbReference>
<dbReference type="InterPro" id="IPR027417">
    <property type="entry name" value="P-loop_NTPase"/>
</dbReference>
<dbReference type="GO" id="GO:0006298">
    <property type="term" value="P:mismatch repair"/>
    <property type="evidence" value="ECO:0007669"/>
    <property type="project" value="EnsemblFungi"/>
</dbReference>
<accession>A0A170QZK8</accession>
<evidence type="ECO:0000259" key="13">
    <source>
        <dbReference type="PROSITE" id="PS50172"/>
    </source>
</evidence>
<feature type="compositionally biased region" description="Basic residues" evidence="12">
    <location>
        <begin position="867"/>
        <end position="890"/>
    </location>
</feature>
<dbReference type="GO" id="GO:0003682">
    <property type="term" value="F:chromatin binding"/>
    <property type="evidence" value="ECO:0007669"/>
    <property type="project" value="EnsemblFungi"/>
</dbReference>
<dbReference type="Gene3D" id="3.40.50.300">
    <property type="entry name" value="P-loop containing nucleotide triphosphate hydrolases"/>
    <property type="match status" value="1"/>
</dbReference>
<dbReference type="FunFam" id="1.20.272.10:FF:000005">
    <property type="entry name" value="Replication factor C subunit 1"/>
    <property type="match status" value="1"/>
</dbReference>
<feature type="region of interest" description="Disordered" evidence="12">
    <location>
        <begin position="41"/>
        <end position="114"/>
    </location>
</feature>
<feature type="region of interest" description="Disordered" evidence="12">
    <location>
        <begin position="836"/>
        <end position="890"/>
    </location>
</feature>
<evidence type="ECO:0000256" key="10">
    <source>
        <dbReference type="PIRNR" id="PIRNR036578"/>
    </source>
</evidence>
<keyword evidence="11" id="KW-0175">Coiled coil</keyword>
<keyword evidence="15" id="KW-1185">Reference proteome</keyword>
<protein>
    <recommendedName>
        <fullName evidence="3 10">Replication factor C subunit 1</fullName>
    </recommendedName>
</protein>
<feature type="coiled-coil region" evidence="11">
    <location>
        <begin position="253"/>
        <end position="280"/>
    </location>
</feature>
<dbReference type="Gene3D" id="3.40.50.10190">
    <property type="entry name" value="BRCT domain"/>
    <property type="match status" value="1"/>
</dbReference>
<dbReference type="AlphaFoldDB" id="A0A170QZK8"/>
<evidence type="ECO:0000313" key="14">
    <source>
        <dbReference type="EMBL" id="ANB16016.1"/>
    </source>
</evidence>
<dbReference type="GO" id="GO:0003689">
    <property type="term" value="F:DNA clamp loader activity"/>
    <property type="evidence" value="ECO:0007669"/>
    <property type="project" value="UniProtKB-UniRule"/>
</dbReference>
<evidence type="ECO:0000256" key="2">
    <source>
        <dbReference type="ARBA" id="ARBA00006116"/>
    </source>
</evidence>
<evidence type="ECO:0000256" key="4">
    <source>
        <dbReference type="ARBA" id="ARBA00022553"/>
    </source>
</evidence>
<comment type="subcellular location">
    <subcellularLocation>
        <location evidence="1 10">Nucleus</location>
    </subcellularLocation>
</comment>
<dbReference type="PANTHER" id="PTHR23389:SF6">
    <property type="entry name" value="REPLICATION FACTOR C SUBUNIT 1"/>
    <property type="match status" value="1"/>
</dbReference>
<keyword evidence="7 10" id="KW-0067">ATP-binding</keyword>
<dbReference type="InterPro" id="IPR008921">
    <property type="entry name" value="DNA_pol3_clamp-load_cplx_C"/>
</dbReference>
<dbReference type="InterPro" id="IPR012178">
    <property type="entry name" value="RFC1"/>
</dbReference>
<keyword evidence="5 10" id="KW-0235">DNA replication</keyword>
<keyword evidence="9 10" id="KW-0539">Nucleus</keyword>
<feature type="compositionally biased region" description="Acidic residues" evidence="12">
    <location>
        <begin position="836"/>
        <end position="854"/>
    </location>
</feature>
<dbReference type="SMART" id="SM00292">
    <property type="entry name" value="BRCT"/>
    <property type="match status" value="1"/>
</dbReference>
<dbReference type="CDD" id="cd00009">
    <property type="entry name" value="AAA"/>
    <property type="match status" value="1"/>
</dbReference>
<dbReference type="FunFam" id="3.40.50.300:FF:000395">
    <property type="entry name" value="Replication factor C subunit 1"/>
    <property type="match status" value="1"/>
</dbReference>
<dbReference type="GO" id="GO:0005524">
    <property type="term" value="F:ATP binding"/>
    <property type="evidence" value="ECO:0007669"/>
    <property type="project" value="UniProtKB-UniRule"/>
</dbReference>